<dbReference type="PANTHER" id="PTHR33204">
    <property type="entry name" value="TRANSCRIPTIONAL REGULATOR, MARR FAMILY"/>
    <property type="match status" value="1"/>
</dbReference>
<organism evidence="5 6">
    <name type="scientific">Streptosporangium lutulentum</name>
    <dbReference type="NCBI Taxonomy" id="1461250"/>
    <lineage>
        <taxon>Bacteria</taxon>
        <taxon>Bacillati</taxon>
        <taxon>Actinomycetota</taxon>
        <taxon>Actinomycetes</taxon>
        <taxon>Streptosporangiales</taxon>
        <taxon>Streptosporangiaceae</taxon>
        <taxon>Streptosporangium</taxon>
    </lineage>
</organism>
<accession>A0ABT9QDX0</accession>
<dbReference type="Gene3D" id="1.10.10.10">
    <property type="entry name" value="Winged helix-like DNA-binding domain superfamily/Winged helix DNA-binding domain"/>
    <property type="match status" value="1"/>
</dbReference>
<sequence>MTTQSAAQRQAEVRVSHRARFAACPTNRLLDRIGDKWVGLILKELAEGRCRYGELARTIAGASQKMLTQTLRNLERDGLVSRTVTPAVPARVDYELTPLGRSLLPVIRAVTEWAERHIDEVDAAHEAYDTRER</sequence>
<gene>
    <name evidence="5" type="ORF">J2853_004169</name>
</gene>
<reference evidence="5 6" key="1">
    <citation type="submission" date="2023-07" db="EMBL/GenBank/DDBJ databases">
        <title>Sequencing the genomes of 1000 actinobacteria strains.</title>
        <authorList>
            <person name="Klenk H.-P."/>
        </authorList>
    </citation>
    <scope>NUCLEOTIDE SEQUENCE [LARGE SCALE GENOMIC DNA]</scope>
    <source>
        <strain evidence="5 6">DSM 46740</strain>
    </source>
</reference>
<evidence type="ECO:0000259" key="4">
    <source>
        <dbReference type="PROSITE" id="PS51118"/>
    </source>
</evidence>
<dbReference type="PANTHER" id="PTHR33204:SF37">
    <property type="entry name" value="HTH-TYPE TRANSCRIPTIONAL REGULATOR YODB"/>
    <property type="match status" value="1"/>
</dbReference>
<dbReference type="InterPro" id="IPR002577">
    <property type="entry name" value="HTH_HxlR"/>
</dbReference>
<dbReference type="InterPro" id="IPR036390">
    <property type="entry name" value="WH_DNA-bd_sf"/>
</dbReference>
<dbReference type="EMBL" id="JAUSQU010000001">
    <property type="protein sequence ID" value="MDP9844958.1"/>
    <property type="molecule type" value="Genomic_DNA"/>
</dbReference>
<dbReference type="GO" id="GO:0003677">
    <property type="term" value="F:DNA binding"/>
    <property type="evidence" value="ECO:0007669"/>
    <property type="project" value="UniProtKB-KW"/>
</dbReference>
<protein>
    <submittedName>
        <fullName evidence="5">DNA-binding HxlR family transcriptional regulator</fullName>
    </submittedName>
</protein>
<comment type="caution">
    <text evidence="5">The sequence shown here is derived from an EMBL/GenBank/DDBJ whole genome shotgun (WGS) entry which is preliminary data.</text>
</comment>
<dbReference type="RefSeq" id="WP_307560214.1">
    <property type="nucleotide sequence ID" value="NZ_JAUSQU010000001.1"/>
</dbReference>
<keyword evidence="2 5" id="KW-0238">DNA-binding</keyword>
<evidence type="ECO:0000256" key="3">
    <source>
        <dbReference type="ARBA" id="ARBA00023163"/>
    </source>
</evidence>
<dbReference type="PROSITE" id="PS51118">
    <property type="entry name" value="HTH_HXLR"/>
    <property type="match status" value="1"/>
</dbReference>
<proteinExistence type="predicted"/>
<evidence type="ECO:0000313" key="5">
    <source>
        <dbReference type="EMBL" id="MDP9844958.1"/>
    </source>
</evidence>
<evidence type="ECO:0000313" key="6">
    <source>
        <dbReference type="Proteomes" id="UP001225356"/>
    </source>
</evidence>
<keyword evidence="3" id="KW-0804">Transcription</keyword>
<name>A0ABT9QDX0_9ACTN</name>
<dbReference type="InterPro" id="IPR036388">
    <property type="entry name" value="WH-like_DNA-bd_sf"/>
</dbReference>
<feature type="domain" description="HTH hxlR-type" evidence="4">
    <location>
        <begin position="24"/>
        <end position="122"/>
    </location>
</feature>
<evidence type="ECO:0000256" key="2">
    <source>
        <dbReference type="ARBA" id="ARBA00023125"/>
    </source>
</evidence>
<dbReference type="Pfam" id="PF01638">
    <property type="entry name" value="HxlR"/>
    <property type="match status" value="1"/>
</dbReference>
<keyword evidence="6" id="KW-1185">Reference proteome</keyword>
<evidence type="ECO:0000256" key="1">
    <source>
        <dbReference type="ARBA" id="ARBA00023015"/>
    </source>
</evidence>
<keyword evidence="1" id="KW-0805">Transcription regulation</keyword>
<dbReference type="Proteomes" id="UP001225356">
    <property type="component" value="Unassembled WGS sequence"/>
</dbReference>
<dbReference type="SUPFAM" id="SSF46785">
    <property type="entry name" value="Winged helix' DNA-binding domain"/>
    <property type="match status" value="1"/>
</dbReference>